<reference evidence="3" key="1">
    <citation type="journal article" date="2019" name="Int. J. Syst. Evol. Microbiol.">
        <title>The Global Catalogue of Microorganisms (GCM) 10K type strain sequencing project: providing services to taxonomists for standard genome sequencing and annotation.</title>
        <authorList>
            <consortium name="The Broad Institute Genomics Platform"/>
            <consortium name="The Broad Institute Genome Sequencing Center for Infectious Disease"/>
            <person name="Wu L."/>
            <person name="Ma J."/>
        </authorList>
    </citation>
    <scope>NUCLEOTIDE SEQUENCE [LARGE SCALE GENOMIC DNA]</scope>
    <source>
        <strain evidence="3">CCUG 66188</strain>
    </source>
</reference>
<organism evidence="2 3">
    <name type="scientific">Dysgonomonas termitidis</name>
    <dbReference type="NCBI Taxonomy" id="1516126"/>
    <lineage>
        <taxon>Bacteria</taxon>
        <taxon>Pseudomonadati</taxon>
        <taxon>Bacteroidota</taxon>
        <taxon>Bacteroidia</taxon>
        <taxon>Bacteroidales</taxon>
        <taxon>Dysgonomonadaceae</taxon>
        <taxon>Dysgonomonas</taxon>
    </lineage>
</organism>
<accession>A0ABV9KV20</accession>
<feature type="region of interest" description="Disordered" evidence="1">
    <location>
        <begin position="23"/>
        <end position="43"/>
    </location>
</feature>
<name>A0ABV9KV20_9BACT</name>
<comment type="caution">
    <text evidence="2">The sequence shown here is derived from an EMBL/GenBank/DDBJ whole genome shotgun (WGS) entry which is preliminary data.</text>
</comment>
<dbReference type="RefSeq" id="WP_379995133.1">
    <property type="nucleotide sequence ID" value="NZ_JBHSGN010000061.1"/>
</dbReference>
<proteinExistence type="predicted"/>
<gene>
    <name evidence="2" type="ORF">ACFO6W_08090</name>
</gene>
<evidence type="ECO:0000313" key="3">
    <source>
        <dbReference type="Proteomes" id="UP001596023"/>
    </source>
</evidence>
<dbReference type="Proteomes" id="UP001596023">
    <property type="component" value="Unassembled WGS sequence"/>
</dbReference>
<protein>
    <submittedName>
        <fullName evidence="2">Uncharacterized protein</fullName>
    </submittedName>
</protein>
<sequence>MENNKDMTRYITGLKRISDYLGKDTGDMYHMGTDSSGGGDDSK</sequence>
<keyword evidence="3" id="KW-1185">Reference proteome</keyword>
<evidence type="ECO:0000313" key="2">
    <source>
        <dbReference type="EMBL" id="MFC4673649.1"/>
    </source>
</evidence>
<dbReference type="EMBL" id="JBHSGN010000061">
    <property type="protein sequence ID" value="MFC4673649.1"/>
    <property type="molecule type" value="Genomic_DNA"/>
</dbReference>
<evidence type="ECO:0000256" key="1">
    <source>
        <dbReference type="SAM" id="MobiDB-lite"/>
    </source>
</evidence>